<keyword evidence="3 5" id="KW-0808">Transferase</keyword>
<dbReference type="WBParaSite" id="maker-uti_cns_0004197-snap-gene-0.14-mRNA-1">
    <property type="protein sequence ID" value="maker-uti_cns_0004197-snap-gene-0.14-mRNA-1"/>
    <property type="gene ID" value="maker-uti_cns_0004197-snap-gene-0.14"/>
</dbReference>
<evidence type="ECO:0000256" key="1">
    <source>
        <dbReference type="ARBA" id="ARBA00004370"/>
    </source>
</evidence>
<dbReference type="GO" id="GO:0005789">
    <property type="term" value="C:endoplasmic reticulum membrane"/>
    <property type="evidence" value="ECO:0007669"/>
    <property type="project" value="TreeGrafter"/>
</dbReference>
<sequence>MLKVCKENEVDNSDDNKEIISDEQYELMLLNACNNFSAEAKAWSNNNQASSVGIDSCNNGGWSVAAPLPDCSNSSLDSLKIAARLDSLKSRAIRAARRCAELEFQLANEAAQAADRAQTSTAMASSRARGQFVSGPLDERHLKHLLQHEYSVTGTSIVEPLLQRFWRALIDWVPMNAAPNALTLAGLMMNASSAVLLLIYSPDAKQDIPAWLLLYAAFALFVYQTLDALDGKQARRTGSANQLGELFDHGCDAANTLLVTLSLSVATGLGHTPKLMLVQCASSMTLFFVAHWIAYITGKIMFGMFDVTEAQLCCMGVFIATAFGGVNGLWGVSVLPGGILLRHVQVLIYLTTSSSLYFRLAYCISQGGAGKNGSTVANTSIIFPGVVWLMLIVITAAVSNKSPSLFFDRPCLFITAFGAASVKICERLIVAHMTRTELAVWDSGLLGPALLVVNQYFNEPLSEGVALYLAAIIGLADVVQYSARLCRQIASYLGVQVLTINGNNSGGGSDRNLRPRKSH</sequence>
<evidence type="ECO:0000256" key="6">
    <source>
        <dbReference type="SAM" id="Phobius"/>
    </source>
</evidence>
<feature type="transmembrane region" description="Helical" evidence="6">
    <location>
        <begin position="208"/>
        <end position="226"/>
    </location>
</feature>
<evidence type="ECO:0000313" key="7">
    <source>
        <dbReference type="Proteomes" id="UP000095280"/>
    </source>
</evidence>
<comment type="subcellular location">
    <subcellularLocation>
        <location evidence="1">Membrane</location>
    </subcellularLocation>
</comment>
<name>A0A1I8H2P6_9PLAT</name>
<feature type="transmembrane region" description="Helical" evidence="6">
    <location>
        <begin position="276"/>
        <end position="298"/>
    </location>
</feature>
<organism evidence="7 8">
    <name type="scientific">Macrostomum lignano</name>
    <dbReference type="NCBI Taxonomy" id="282301"/>
    <lineage>
        <taxon>Eukaryota</taxon>
        <taxon>Metazoa</taxon>
        <taxon>Spiralia</taxon>
        <taxon>Lophotrochozoa</taxon>
        <taxon>Platyhelminthes</taxon>
        <taxon>Rhabditophora</taxon>
        <taxon>Macrostomorpha</taxon>
        <taxon>Macrostomida</taxon>
        <taxon>Macrostomidae</taxon>
        <taxon>Macrostomum</taxon>
    </lineage>
</organism>
<dbReference type="PANTHER" id="PTHR10414">
    <property type="entry name" value="ETHANOLAMINEPHOSPHOTRANSFERASE"/>
    <property type="match status" value="1"/>
</dbReference>
<evidence type="ECO:0000256" key="4">
    <source>
        <dbReference type="ARBA" id="ARBA00023136"/>
    </source>
</evidence>
<evidence type="ECO:0000256" key="2">
    <source>
        <dbReference type="ARBA" id="ARBA00010441"/>
    </source>
</evidence>
<dbReference type="GO" id="GO:0004307">
    <property type="term" value="F:ethanolaminephosphotransferase activity"/>
    <property type="evidence" value="ECO:0007669"/>
    <property type="project" value="TreeGrafter"/>
</dbReference>
<evidence type="ECO:0000313" key="8">
    <source>
        <dbReference type="WBParaSite" id="maker-uti_cns_0004197-snap-gene-0.14-mRNA-1"/>
    </source>
</evidence>
<accession>A0A1I8H2P6</accession>
<dbReference type="Proteomes" id="UP000095280">
    <property type="component" value="Unplaced"/>
</dbReference>
<keyword evidence="6" id="KW-0812">Transmembrane</keyword>
<dbReference type="Pfam" id="PF01066">
    <property type="entry name" value="CDP-OH_P_transf"/>
    <property type="match status" value="1"/>
</dbReference>
<evidence type="ECO:0000256" key="5">
    <source>
        <dbReference type="RuleBase" id="RU003750"/>
    </source>
</evidence>
<feature type="transmembrane region" description="Helical" evidence="6">
    <location>
        <begin position="310"/>
        <end position="332"/>
    </location>
</feature>
<comment type="similarity">
    <text evidence="2 5">Belongs to the CDP-alcohol phosphatidyltransferase class-I family.</text>
</comment>
<evidence type="ECO:0000256" key="3">
    <source>
        <dbReference type="ARBA" id="ARBA00022679"/>
    </source>
</evidence>
<feature type="transmembrane region" description="Helical" evidence="6">
    <location>
        <begin position="465"/>
        <end position="483"/>
    </location>
</feature>
<dbReference type="Gene3D" id="1.20.120.1760">
    <property type="match status" value="1"/>
</dbReference>
<feature type="transmembrane region" description="Helical" evidence="6">
    <location>
        <begin position="376"/>
        <end position="398"/>
    </location>
</feature>
<dbReference type="PROSITE" id="PS00379">
    <property type="entry name" value="CDP_ALCOHOL_P_TRANSF"/>
    <property type="match status" value="1"/>
</dbReference>
<feature type="transmembrane region" description="Helical" evidence="6">
    <location>
        <begin position="344"/>
        <end position="364"/>
    </location>
</feature>
<keyword evidence="4 6" id="KW-0472">Membrane</keyword>
<keyword evidence="7" id="KW-1185">Reference proteome</keyword>
<dbReference type="InterPro" id="IPR014472">
    <property type="entry name" value="CHOPT"/>
</dbReference>
<dbReference type="GO" id="GO:0006646">
    <property type="term" value="P:phosphatidylethanolamine biosynthetic process"/>
    <property type="evidence" value="ECO:0007669"/>
    <property type="project" value="TreeGrafter"/>
</dbReference>
<dbReference type="InterPro" id="IPR000462">
    <property type="entry name" value="CDP-OH_P_trans"/>
</dbReference>
<dbReference type="AlphaFoldDB" id="A0A1I8H2P6"/>
<protein>
    <submittedName>
        <fullName evidence="8">Choline/ethanolaminephosphotransferase 1</fullName>
    </submittedName>
</protein>
<dbReference type="GO" id="GO:0004142">
    <property type="term" value="F:diacylglycerol cholinephosphotransferase activity"/>
    <property type="evidence" value="ECO:0007669"/>
    <property type="project" value="TreeGrafter"/>
</dbReference>
<dbReference type="PANTHER" id="PTHR10414:SF37">
    <property type="entry name" value="BB IN A BOXCAR, ISOFORM C"/>
    <property type="match status" value="1"/>
</dbReference>
<keyword evidence="6" id="KW-1133">Transmembrane helix</keyword>
<feature type="transmembrane region" description="Helical" evidence="6">
    <location>
        <begin position="181"/>
        <end position="201"/>
    </location>
</feature>
<dbReference type="GO" id="GO:0005794">
    <property type="term" value="C:Golgi apparatus"/>
    <property type="evidence" value="ECO:0007669"/>
    <property type="project" value="TreeGrafter"/>
</dbReference>
<dbReference type="InterPro" id="IPR048254">
    <property type="entry name" value="CDP_ALCOHOL_P_TRANSF_CS"/>
</dbReference>
<dbReference type="InterPro" id="IPR043130">
    <property type="entry name" value="CDP-OH_PTrfase_TM_dom"/>
</dbReference>
<reference evidence="8" key="1">
    <citation type="submission" date="2016-11" db="UniProtKB">
        <authorList>
            <consortium name="WormBaseParasite"/>
        </authorList>
    </citation>
    <scope>IDENTIFICATION</scope>
</reference>
<proteinExistence type="inferred from homology"/>